<keyword evidence="2" id="KW-0472">Membrane</keyword>
<keyword evidence="2" id="KW-1133">Transmembrane helix</keyword>
<comment type="caution">
    <text evidence="4">The sequence shown here is derived from an EMBL/GenBank/DDBJ whole genome shotgun (WGS) entry which is preliminary data.</text>
</comment>
<organism evidence="4 5">
    <name type="scientific">Listeria floridensis FSL S10-1187</name>
    <dbReference type="NCBI Taxonomy" id="1265817"/>
    <lineage>
        <taxon>Bacteria</taxon>
        <taxon>Bacillati</taxon>
        <taxon>Bacillota</taxon>
        <taxon>Bacilli</taxon>
        <taxon>Bacillales</taxon>
        <taxon>Listeriaceae</taxon>
        <taxon>Listeria</taxon>
    </lineage>
</organism>
<accession>A0ABP3AU60</accession>
<evidence type="ECO:0000256" key="1">
    <source>
        <dbReference type="SAM" id="Coils"/>
    </source>
</evidence>
<sequence>MKDVEYKEDDFDRAHESIGNLIGKGVWGKGAIDELKKASENLDDVEEMIRDLDCDGAISFRHTSLEKELQSVFEDFEVLHQFSGKVVELIHTKIDRPFFEDLDQFVEGMRNLDASKFTTTNRIGATKTETVFVNSYTQEQREVPKTEVTMDDLFSGSNVYADKLKNQFQEWKKLNPEETVSENDFRVAMLNTRAFAYTSIKDKQQKEEFWVNVIVTVGIVGVAIFCPPAGLAIGAAYGSLELGTAISGKDWVSGRELETSERAMRGALSVADMLPAVKAFSTGIKGLPTGSVLERLMRPPLKNVNNLVVQGNKMALTRIRGLKAVLKEPVHTGTTAVKKQLNHLGDSLNLPPRGQLAAPGVGAVPIKGNSQKALKKVMQEFDLNLGGGKRTGDIIEESTKVFKAEKVMLENGEVAYKSSRGELVRSPDYLDEVGEVKWPKADGFVCDQTGKPIMTDANLKAGQIIDRYGDSYGRFTSPVENGKILEYDERGLPYPKSIKSYHQYKVSKDINIENVKKAFSDLNVADKKKLLSSMKDYKFTFEDISNPQQGKIAEVFGEGGGTQIQLGTVVDWYEKLGLLKEIRKL</sequence>
<feature type="domain" description="TNT" evidence="3">
    <location>
        <begin position="459"/>
        <end position="514"/>
    </location>
</feature>
<reference evidence="4 5" key="1">
    <citation type="journal article" date="2014" name="Int. J. Syst. Evol. Microbiol.">
        <title>Listeria floridensis sp. nov., Listeria aquatica sp. nov., Listeria cornellensis sp. nov., Listeria riparia sp. nov. and Listeria grandensis sp. nov., from agricultural and natural environments.</title>
        <authorList>
            <person name="den Bakker H.C."/>
            <person name="Warchocki S."/>
            <person name="Wright E.M."/>
            <person name="Allred A.F."/>
            <person name="Ahlstrom C."/>
            <person name="Manuel C.S."/>
            <person name="Stasiewicz M.J."/>
            <person name="Burrell A."/>
            <person name="Roof S."/>
            <person name="Strawn L."/>
            <person name="Fortes E.D."/>
            <person name="Nightingale K.K."/>
            <person name="Kephart D."/>
            <person name="Wiedmann M."/>
        </authorList>
    </citation>
    <scope>NUCLEOTIDE SEQUENCE [LARGE SCALE GENOMIC DNA]</scope>
    <source>
        <strain evidence="4 5">FSL S10-1187</strain>
    </source>
</reference>
<dbReference type="InterPro" id="IPR025331">
    <property type="entry name" value="TNT"/>
</dbReference>
<name>A0ABP3AU60_9LIST</name>
<evidence type="ECO:0000256" key="2">
    <source>
        <dbReference type="SAM" id="Phobius"/>
    </source>
</evidence>
<feature type="coiled-coil region" evidence="1">
    <location>
        <begin position="28"/>
        <end position="55"/>
    </location>
</feature>
<proteinExistence type="predicted"/>
<evidence type="ECO:0000313" key="4">
    <source>
        <dbReference type="EMBL" id="EUJ25738.1"/>
    </source>
</evidence>
<dbReference type="Pfam" id="PF14021">
    <property type="entry name" value="TNT"/>
    <property type="match status" value="1"/>
</dbReference>
<evidence type="ECO:0000313" key="5">
    <source>
        <dbReference type="Proteomes" id="UP000019249"/>
    </source>
</evidence>
<feature type="transmembrane region" description="Helical" evidence="2">
    <location>
        <begin position="209"/>
        <end position="237"/>
    </location>
</feature>
<dbReference type="EMBL" id="AODF01000043">
    <property type="protein sequence ID" value="EUJ25738.1"/>
    <property type="molecule type" value="Genomic_DNA"/>
</dbReference>
<keyword evidence="2" id="KW-0812">Transmembrane</keyword>
<gene>
    <name evidence="4" type="ORF">MFLO_14983</name>
</gene>
<protein>
    <recommendedName>
        <fullName evidence="3">TNT domain-containing protein</fullName>
    </recommendedName>
</protein>
<evidence type="ECO:0000259" key="3">
    <source>
        <dbReference type="Pfam" id="PF14021"/>
    </source>
</evidence>
<keyword evidence="1" id="KW-0175">Coiled coil</keyword>
<dbReference type="RefSeq" id="WP_241433667.1">
    <property type="nucleotide sequence ID" value="NZ_AODF01000043.1"/>
</dbReference>
<dbReference type="Proteomes" id="UP000019249">
    <property type="component" value="Unassembled WGS sequence"/>
</dbReference>
<keyword evidence="5" id="KW-1185">Reference proteome</keyword>